<feature type="non-terminal residue" evidence="1">
    <location>
        <position position="1"/>
    </location>
</feature>
<sequence>KKGFIAYIKKYIKLLTPNLSEEDQAAFNKGFIWTVKHSIFSELFCNIHSIWIWKVNIYSINI</sequence>
<proteinExistence type="predicted"/>
<evidence type="ECO:0000313" key="2">
    <source>
        <dbReference type="Proteomes" id="UP000694240"/>
    </source>
</evidence>
<comment type="caution">
    <text evidence="1">The sequence shown here is derived from an EMBL/GenBank/DDBJ whole genome shotgun (WGS) entry which is preliminary data.</text>
</comment>
<name>A0A8T1YTF8_9BRAS</name>
<dbReference type="Proteomes" id="UP000694240">
    <property type="component" value="Chromosome 11"/>
</dbReference>
<dbReference type="EMBL" id="JAEFBK010000011">
    <property type="protein sequence ID" value="KAG7549755.1"/>
    <property type="molecule type" value="Genomic_DNA"/>
</dbReference>
<reference evidence="1 2" key="1">
    <citation type="submission" date="2020-12" db="EMBL/GenBank/DDBJ databases">
        <title>Concerted genomic and epigenomic changes stabilize Arabidopsis allopolyploids.</title>
        <authorList>
            <person name="Chen Z."/>
        </authorList>
    </citation>
    <scope>NUCLEOTIDE SEQUENCE [LARGE SCALE GENOMIC DNA]</scope>
    <source>
        <strain evidence="1">Allo738</strain>
        <tissue evidence="1">Leaf</tissue>
    </source>
</reference>
<accession>A0A8T1YTF8</accession>
<dbReference type="AlphaFoldDB" id="A0A8T1YTF8"/>
<organism evidence="1 2">
    <name type="scientific">Arabidopsis thaliana x Arabidopsis arenosa</name>
    <dbReference type="NCBI Taxonomy" id="1240361"/>
    <lineage>
        <taxon>Eukaryota</taxon>
        <taxon>Viridiplantae</taxon>
        <taxon>Streptophyta</taxon>
        <taxon>Embryophyta</taxon>
        <taxon>Tracheophyta</taxon>
        <taxon>Spermatophyta</taxon>
        <taxon>Magnoliopsida</taxon>
        <taxon>eudicotyledons</taxon>
        <taxon>Gunneridae</taxon>
        <taxon>Pentapetalae</taxon>
        <taxon>rosids</taxon>
        <taxon>malvids</taxon>
        <taxon>Brassicales</taxon>
        <taxon>Brassicaceae</taxon>
        <taxon>Camelineae</taxon>
        <taxon>Arabidopsis</taxon>
    </lineage>
</organism>
<gene>
    <name evidence="1" type="ORF">ISN45_Aa06g006040</name>
</gene>
<protein>
    <submittedName>
        <fullName evidence="1">Uncharacterized protein</fullName>
    </submittedName>
</protein>
<keyword evidence="2" id="KW-1185">Reference proteome</keyword>
<evidence type="ECO:0000313" key="1">
    <source>
        <dbReference type="EMBL" id="KAG7549755.1"/>
    </source>
</evidence>